<gene>
    <name evidence="12" type="ORF">EV356DRAFT_517348</name>
</gene>
<keyword evidence="5 11" id="KW-0812">Transmembrane</keyword>
<dbReference type="GO" id="GO:0006493">
    <property type="term" value="P:protein O-linked glycosylation"/>
    <property type="evidence" value="ECO:0007669"/>
    <property type="project" value="TreeGrafter"/>
</dbReference>
<dbReference type="GO" id="GO:0016020">
    <property type="term" value="C:membrane"/>
    <property type="evidence" value="ECO:0007669"/>
    <property type="project" value="UniProtKB-SubCell"/>
</dbReference>
<dbReference type="EMBL" id="ML991814">
    <property type="protein sequence ID" value="KAF2232598.1"/>
    <property type="molecule type" value="Genomic_DNA"/>
</dbReference>
<evidence type="ECO:0000256" key="11">
    <source>
        <dbReference type="SAM" id="Phobius"/>
    </source>
</evidence>
<evidence type="ECO:0000256" key="5">
    <source>
        <dbReference type="ARBA" id="ARBA00022692"/>
    </source>
</evidence>
<feature type="compositionally biased region" description="Low complexity" evidence="10">
    <location>
        <begin position="544"/>
        <end position="558"/>
    </location>
</feature>
<dbReference type="PANTHER" id="PTHR31392:SF1">
    <property type="entry name" value="ALPHA-1,3-MANNOSYLTRANSFERASE MNN1-RELATED"/>
    <property type="match status" value="1"/>
</dbReference>
<keyword evidence="9" id="KW-0325">Glycoprotein</keyword>
<dbReference type="GO" id="GO:0005794">
    <property type="term" value="C:Golgi apparatus"/>
    <property type="evidence" value="ECO:0007669"/>
    <property type="project" value="TreeGrafter"/>
</dbReference>
<evidence type="ECO:0000256" key="2">
    <source>
        <dbReference type="ARBA" id="ARBA00009105"/>
    </source>
</evidence>
<protein>
    <recommendedName>
        <fullName evidence="14">Glycosyltransferase family 71 protein</fullName>
    </recommendedName>
</protein>
<keyword evidence="6" id="KW-0735">Signal-anchor</keyword>
<sequence length="568" mass="64181">MSIPMYKSKMHTFKKMTLGIDASQKYPLTREKLTPGLETINASPLSSPHWKDRNWRVRVLAVACVLFLYCLWLGYWPSWGYHGHHGHAKSSGHLAWEAGDPAQPECLYDNLRLRDTFMSELREMIDWPYPLDMYGATGRRAVMLQRIAPIAAKLDSECRTFPAQSMTERFEHALAHNYPFLHNLSITGAPTAWRKLKQRFEPNSRGIVITIDEENFRHATHLISNLRNVVKTDLPIQVAYAGIDSIGSKNLELLSEINPDIELLNLLSIFDDSYLSLDPTDSGALWVLKPFAVLASKFEHVVGLDPDVVLLQPPENLLNSSGYAWRGISVFQDGLVSNHDRAAFLEWTRFHKKAEPFFADMDKPWKSDSSPLIDGGMVAIDKSRFPVLLALLQACWLSMGGVRDQEMGRSKNLREEVWMAGPELVWTDYYMHQEFGTILKDDSLAEDEEGCGYKLAHVDDKGKLFWYGGGLSNPGEGKSMELLTPTRQIESGYWIKELANGGSNMICTNDTEAENKIGSDVTGVLQKLTNDARQLDRRYERYFSSARSSSPSSKTSSSLREVRSQSFG</sequence>
<keyword evidence="13" id="KW-1185">Reference proteome</keyword>
<reference evidence="12" key="1">
    <citation type="journal article" date="2020" name="Stud. Mycol.">
        <title>101 Dothideomycetes genomes: a test case for predicting lifestyles and emergence of pathogens.</title>
        <authorList>
            <person name="Haridas S."/>
            <person name="Albert R."/>
            <person name="Binder M."/>
            <person name="Bloem J."/>
            <person name="Labutti K."/>
            <person name="Salamov A."/>
            <person name="Andreopoulos B."/>
            <person name="Baker S."/>
            <person name="Barry K."/>
            <person name="Bills G."/>
            <person name="Bluhm B."/>
            <person name="Cannon C."/>
            <person name="Castanera R."/>
            <person name="Culley D."/>
            <person name="Daum C."/>
            <person name="Ezra D."/>
            <person name="Gonzalez J."/>
            <person name="Henrissat B."/>
            <person name="Kuo A."/>
            <person name="Liang C."/>
            <person name="Lipzen A."/>
            <person name="Lutzoni F."/>
            <person name="Magnuson J."/>
            <person name="Mondo S."/>
            <person name="Nolan M."/>
            <person name="Ohm R."/>
            <person name="Pangilinan J."/>
            <person name="Park H.-J."/>
            <person name="Ramirez L."/>
            <person name="Alfaro M."/>
            <person name="Sun H."/>
            <person name="Tritt A."/>
            <person name="Yoshinaga Y."/>
            <person name="Zwiers L.-H."/>
            <person name="Turgeon B."/>
            <person name="Goodwin S."/>
            <person name="Spatafora J."/>
            <person name="Crous P."/>
            <person name="Grigoriev I."/>
        </authorList>
    </citation>
    <scope>NUCLEOTIDE SEQUENCE</scope>
    <source>
        <strain evidence="12">Tuck. ex Michener</strain>
    </source>
</reference>
<evidence type="ECO:0000313" key="13">
    <source>
        <dbReference type="Proteomes" id="UP000800092"/>
    </source>
</evidence>
<keyword evidence="8 11" id="KW-0472">Membrane</keyword>
<dbReference type="InterPro" id="IPR022751">
    <property type="entry name" value="Alpha_mannosyltransferase"/>
</dbReference>
<evidence type="ECO:0000256" key="7">
    <source>
        <dbReference type="ARBA" id="ARBA00022989"/>
    </source>
</evidence>
<proteinExistence type="inferred from homology"/>
<dbReference type="SUPFAM" id="SSF53448">
    <property type="entry name" value="Nucleotide-diphospho-sugar transferases"/>
    <property type="match status" value="1"/>
</dbReference>
<dbReference type="InterPro" id="IPR029044">
    <property type="entry name" value="Nucleotide-diphossugar_trans"/>
</dbReference>
<evidence type="ECO:0000256" key="8">
    <source>
        <dbReference type="ARBA" id="ARBA00023136"/>
    </source>
</evidence>
<evidence type="ECO:0000256" key="10">
    <source>
        <dbReference type="SAM" id="MobiDB-lite"/>
    </source>
</evidence>
<evidence type="ECO:0000256" key="6">
    <source>
        <dbReference type="ARBA" id="ARBA00022968"/>
    </source>
</evidence>
<dbReference type="Pfam" id="PF11051">
    <property type="entry name" value="Mannosyl_trans3"/>
    <property type="match status" value="1"/>
</dbReference>
<keyword evidence="7 11" id="KW-1133">Transmembrane helix</keyword>
<evidence type="ECO:0000256" key="4">
    <source>
        <dbReference type="ARBA" id="ARBA00022679"/>
    </source>
</evidence>
<evidence type="ECO:0000256" key="3">
    <source>
        <dbReference type="ARBA" id="ARBA00022676"/>
    </source>
</evidence>
<dbReference type="Proteomes" id="UP000800092">
    <property type="component" value="Unassembled WGS sequence"/>
</dbReference>
<dbReference type="OrthoDB" id="430354at2759"/>
<dbReference type="GO" id="GO:0000033">
    <property type="term" value="F:alpha-1,3-mannosyltransferase activity"/>
    <property type="evidence" value="ECO:0007669"/>
    <property type="project" value="TreeGrafter"/>
</dbReference>
<dbReference type="PANTHER" id="PTHR31392">
    <property type="entry name" value="ALPHA-1,3-MANNOSYLTRANSFERASE MNN1-RELATED"/>
    <property type="match status" value="1"/>
</dbReference>
<dbReference type="AlphaFoldDB" id="A0A6A6H452"/>
<feature type="region of interest" description="Disordered" evidence="10">
    <location>
        <begin position="543"/>
        <end position="568"/>
    </location>
</feature>
<feature type="transmembrane region" description="Helical" evidence="11">
    <location>
        <begin position="57"/>
        <end position="76"/>
    </location>
</feature>
<evidence type="ECO:0008006" key="14">
    <source>
        <dbReference type="Google" id="ProtNLM"/>
    </source>
</evidence>
<evidence type="ECO:0000313" key="12">
    <source>
        <dbReference type="EMBL" id="KAF2232598.1"/>
    </source>
</evidence>
<evidence type="ECO:0000256" key="9">
    <source>
        <dbReference type="ARBA" id="ARBA00023180"/>
    </source>
</evidence>
<evidence type="ECO:0000256" key="1">
    <source>
        <dbReference type="ARBA" id="ARBA00004606"/>
    </source>
</evidence>
<comment type="similarity">
    <text evidence="2">Belongs to the MNN1/MNT family.</text>
</comment>
<keyword evidence="3" id="KW-0328">Glycosyltransferase</keyword>
<organism evidence="12 13">
    <name type="scientific">Viridothelium virens</name>
    <name type="common">Speckled blister lichen</name>
    <name type="synonym">Trypethelium virens</name>
    <dbReference type="NCBI Taxonomy" id="1048519"/>
    <lineage>
        <taxon>Eukaryota</taxon>
        <taxon>Fungi</taxon>
        <taxon>Dikarya</taxon>
        <taxon>Ascomycota</taxon>
        <taxon>Pezizomycotina</taxon>
        <taxon>Dothideomycetes</taxon>
        <taxon>Dothideomycetes incertae sedis</taxon>
        <taxon>Trypetheliales</taxon>
        <taxon>Trypetheliaceae</taxon>
        <taxon>Viridothelium</taxon>
    </lineage>
</organism>
<comment type="subcellular location">
    <subcellularLocation>
        <location evidence="1">Membrane</location>
        <topology evidence="1">Single-pass type II membrane protein</topology>
    </subcellularLocation>
</comment>
<name>A0A6A6H452_VIRVR</name>
<keyword evidence="4" id="KW-0808">Transferase</keyword>
<accession>A0A6A6H452</accession>